<evidence type="ECO:0000256" key="9">
    <source>
        <dbReference type="SAM" id="MobiDB-lite"/>
    </source>
</evidence>
<dbReference type="EMBL" id="JBAMMX010000008">
    <property type="protein sequence ID" value="KAK6934982.1"/>
    <property type="molecule type" value="Genomic_DNA"/>
</dbReference>
<comment type="similarity">
    <text evidence="2 8">Belongs to the peptidase C19 family.</text>
</comment>
<dbReference type="GO" id="GO:0004843">
    <property type="term" value="F:cysteine-type deubiquitinase activity"/>
    <property type="evidence" value="ECO:0007669"/>
    <property type="project" value="UniProtKB-UniRule"/>
</dbReference>
<reference evidence="11 12" key="1">
    <citation type="submission" date="2023-12" db="EMBL/GenBank/DDBJ databases">
        <title>A high-quality genome assembly for Dillenia turbinata (Dilleniales).</title>
        <authorList>
            <person name="Chanderbali A."/>
        </authorList>
    </citation>
    <scope>NUCLEOTIDE SEQUENCE [LARGE SCALE GENOMIC DNA]</scope>
    <source>
        <strain evidence="11">LSX21</strain>
        <tissue evidence="11">Leaf</tissue>
    </source>
</reference>
<comment type="function">
    <text evidence="7 8">Recognizes and hydrolyzes the peptide bond at the C-terminal Gly of ubiquitin. Involved in the processing of poly-ubiquitin precursors as well as that of ubiquitinated proteins.</text>
</comment>
<feature type="compositionally biased region" description="Basic and acidic residues" evidence="9">
    <location>
        <begin position="61"/>
        <end position="79"/>
    </location>
</feature>
<sequence>MEIQDLETLEAAPVEQIVDVPFQSLSPPPLSPPVETLDSQTQNDETLVAASETVAETETPENEHQEEKEVKQEGEEKESFPSSLNFQDSADFSPSTNCSSSAWTPWPKSTPSFLTFYSDKPKPSSVGAGLTNLGNTCFLNSILQCFTHSAPFVEGIRSLNHKSPCDCSEEGFCVLCALRDHIELSLSSAGQTISPVKLVENLNYFSSSFHRYQQEDAHEFLQSILDRLESCCLDIKRQNKGCPPEESIVSKIFGGRLLSQFQLRCCNCGHCSDTYEPLIDLSLEIEDVDNLSGALQSFTKVEKIEDPDIKFTCENCKQEVAMEKQFKLNQVPLIATFHLKRFKNEGSYVEKIDKHLDFPLELDLLPFTTGEQTSDVNLKYELYAVVEHVGYSSNSGHYFCFVRSAADTWHRLDDAKVYTVPADNVLSREAYILFYARQGTAWISSLMEAHKTCFVTNTSPKSVLDDVESNYDSYQHDAPTSNSEVDQSCNTVEISADLSGRPGDDVPCVGENMDDIFRVCTPAPLGESNHCQPSENVDQICSTSLQENTCSPGMNEARKDANGDELPEISYTTPRAHLKSENQFSSCKELLSKAMGDSRRREAVRLIKSMPSSRSAKLMAAMMGPRSEKSANKKKNKRKLEASLNECSSSPNVRQKENNSSVRHAVSAGWR</sequence>
<dbReference type="Gene3D" id="3.90.70.10">
    <property type="entry name" value="Cysteine proteinases"/>
    <property type="match status" value="1"/>
</dbReference>
<dbReference type="EC" id="3.4.19.12" evidence="8"/>
<dbReference type="GO" id="GO:0005829">
    <property type="term" value="C:cytosol"/>
    <property type="evidence" value="ECO:0007669"/>
    <property type="project" value="TreeGrafter"/>
</dbReference>
<evidence type="ECO:0000256" key="4">
    <source>
        <dbReference type="ARBA" id="ARBA00022786"/>
    </source>
</evidence>
<feature type="domain" description="USP" evidence="10">
    <location>
        <begin position="128"/>
        <end position="438"/>
    </location>
</feature>
<keyword evidence="4 8" id="KW-0833">Ubl conjugation pathway</keyword>
<dbReference type="AlphaFoldDB" id="A0AAN8ZEN1"/>
<evidence type="ECO:0000313" key="12">
    <source>
        <dbReference type="Proteomes" id="UP001370490"/>
    </source>
</evidence>
<organism evidence="11 12">
    <name type="scientific">Dillenia turbinata</name>
    <dbReference type="NCBI Taxonomy" id="194707"/>
    <lineage>
        <taxon>Eukaryota</taxon>
        <taxon>Viridiplantae</taxon>
        <taxon>Streptophyta</taxon>
        <taxon>Embryophyta</taxon>
        <taxon>Tracheophyta</taxon>
        <taxon>Spermatophyta</taxon>
        <taxon>Magnoliopsida</taxon>
        <taxon>eudicotyledons</taxon>
        <taxon>Gunneridae</taxon>
        <taxon>Pentapetalae</taxon>
        <taxon>Dilleniales</taxon>
        <taxon>Dilleniaceae</taxon>
        <taxon>Dillenia</taxon>
    </lineage>
</organism>
<proteinExistence type="inferred from homology"/>
<dbReference type="PROSITE" id="PS00973">
    <property type="entry name" value="USP_2"/>
    <property type="match status" value="1"/>
</dbReference>
<dbReference type="SUPFAM" id="SSF54001">
    <property type="entry name" value="Cysteine proteinases"/>
    <property type="match status" value="1"/>
</dbReference>
<feature type="compositionally biased region" description="Polar residues" evidence="9">
    <location>
        <begin position="645"/>
        <end position="662"/>
    </location>
</feature>
<evidence type="ECO:0000256" key="1">
    <source>
        <dbReference type="ARBA" id="ARBA00000707"/>
    </source>
</evidence>
<protein>
    <recommendedName>
        <fullName evidence="8">Ubiquitin carboxyl-terminal hydrolase</fullName>
        <ecNumber evidence="8">3.4.19.12</ecNumber>
    </recommendedName>
</protein>
<comment type="catalytic activity">
    <reaction evidence="1 8">
        <text>Thiol-dependent hydrolysis of ester, thioester, amide, peptide and isopeptide bonds formed by the C-terminal Gly of ubiquitin (a 76-residue protein attached to proteins as an intracellular targeting signal).</text>
        <dbReference type="EC" id="3.4.19.12"/>
    </reaction>
</comment>
<dbReference type="InterPro" id="IPR028889">
    <property type="entry name" value="USP"/>
</dbReference>
<gene>
    <name evidence="11" type="ORF">RJ641_035137</name>
</gene>
<evidence type="ECO:0000256" key="3">
    <source>
        <dbReference type="ARBA" id="ARBA00022670"/>
    </source>
</evidence>
<evidence type="ECO:0000256" key="5">
    <source>
        <dbReference type="ARBA" id="ARBA00022801"/>
    </source>
</evidence>
<keyword evidence="6 8" id="KW-0788">Thiol protease</keyword>
<dbReference type="Pfam" id="PF00443">
    <property type="entry name" value="UCH"/>
    <property type="match status" value="1"/>
</dbReference>
<dbReference type="InterPro" id="IPR038765">
    <property type="entry name" value="Papain-like_cys_pep_sf"/>
</dbReference>
<dbReference type="PANTHER" id="PTHR24006">
    <property type="entry name" value="UBIQUITIN CARBOXYL-TERMINAL HYDROLASE"/>
    <property type="match status" value="1"/>
</dbReference>
<evidence type="ECO:0000256" key="8">
    <source>
        <dbReference type="RuleBase" id="RU366025"/>
    </source>
</evidence>
<feature type="region of interest" description="Disordered" evidence="9">
    <location>
        <begin position="613"/>
        <end position="671"/>
    </location>
</feature>
<dbReference type="Proteomes" id="UP001370490">
    <property type="component" value="Unassembled WGS sequence"/>
</dbReference>
<keyword evidence="5 8" id="KW-0378">Hydrolase</keyword>
<dbReference type="InterPro" id="IPR001394">
    <property type="entry name" value="Peptidase_C19_UCH"/>
</dbReference>
<evidence type="ECO:0000256" key="6">
    <source>
        <dbReference type="ARBA" id="ARBA00022807"/>
    </source>
</evidence>
<evidence type="ECO:0000313" key="11">
    <source>
        <dbReference type="EMBL" id="KAK6934982.1"/>
    </source>
</evidence>
<dbReference type="InterPro" id="IPR018200">
    <property type="entry name" value="USP_CS"/>
</dbReference>
<dbReference type="PROSITE" id="PS50235">
    <property type="entry name" value="USP_3"/>
    <property type="match status" value="1"/>
</dbReference>
<comment type="caution">
    <text evidence="11">The sequence shown here is derived from an EMBL/GenBank/DDBJ whole genome shotgun (WGS) entry which is preliminary data.</text>
</comment>
<keyword evidence="12" id="KW-1185">Reference proteome</keyword>
<feature type="region of interest" description="Disordered" evidence="9">
    <location>
        <begin position="1"/>
        <end position="103"/>
    </location>
</feature>
<dbReference type="PANTHER" id="PTHR24006:SF747">
    <property type="entry name" value="UBIQUITIN CARBOXYL-TERMINAL HYDROLASE 20"/>
    <property type="match status" value="1"/>
</dbReference>
<dbReference type="GO" id="GO:0005634">
    <property type="term" value="C:nucleus"/>
    <property type="evidence" value="ECO:0007669"/>
    <property type="project" value="TreeGrafter"/>
</dbReference>
<dbReference type="InterPro" id="IPR050164">
    <property type="entry name" value="Peptidase_C19"/>
</dbReference>
<dbReference type="FunFam" id="3.90.70.10:FF:000116">
    <property type="entry name" value="Ubiquitin carboxyl-terminal hydrolase 20"/>
    <property type="match status" value="1"/>
</dbReference>
<feature type="compositionally biased region" description="Polar residues" evidence="9">
    <location>
        <begin position="80"/>
        <end position="103"/>
    </location>
</feature>
<dbReference type="GO" id="GO:0016579">
    <property type="term" value="P:protein deubiquitination"/>
    <property type="evidence" value="ECO:0007669"/>
    <property type="project" value="InterPro"/>
</dbReference>
<dbReference type="PROSITE" id="PS00972">
    <property type="entry name" value="USP_1"/>
    <property type="match status" value="1"/>
</dbReference>
<evidence type="ECO:0000256" key="7">
    <source>
        <dbReference type="ARBA" id="ARBA00037450"/>
    </source>
</evidence>
<dbReference type="GO" id="GO:0006508">
    <property type="term" value="P:proteolysis"/>
    <property type="evidence" value="ECO:0007669"/>
    <property type="project" value="UniProtKB-KW"/>
</dbReference>
<evidence type="ECO:0000256" key="2">
    <source>
        <dbReference type="ARBA" id="ARBA00009085"/>
    </source>
</evidence>
<evidence type="ECO:0000259" key="10">
    <source>
        <dbReference type="PROSITE" id="PS50235"/>
    </source>
</evidence>
<keyword evidence="3 8" id="KW-0645">Protease</keyword>
<name>A0AAN8ZEN1_9MAGN</name>
<accession>A0AAN8ZEN1</accession>